<organism evidence="10 11">
    <name type="scientific">Ornithorhynchus anatinus</name>
    <name type="common">Duckbill platypus</name>
    <dbReference type="NCBI Taxonomy" id="9258"/>
    <lineage>
        <taxon>Eukaryota</taxon>
        <taxon>Metazoa</taxon>
        <taxon>Chordata</taxon>
        <taxon>Craniata</taxon>
        <taxon>Vertebrata</taxon>
        <taxon>Euteleostomi</taxon>
        <taxon>Mammalia</taxon>
        <taxon>Monotremata</taxon>
        <taxon>Ornithorhynchidae</taxon>
        <taxon>Ornithorhynchus</taxon>
    </lineage>
</organism>
<comment type="function">
    <text evidence="4">GRF is released by the hypothalamus and acts on the adenohypophyse to stimulate the secretion of growth hormone.</text>
</comment>
<evidence type="ECO:0000256" key="7">
    <source>
        <dbReference type="ARBA" id="ARBA00042164"/>
    </source>
</evidence>
<evidence type="ECO:0000259" key="9">
    <source>
        <dbReference type="PROSITE" id="PS00260"/>
    </source>
</evidence>
<dbReference type="InParanoid" id="A0A6I8NYG8"/>
<comment type="subcellular location">
    <subcellularLocation>
        <location evidence="1">Secreted</location>
    </subcellularLocation>
</comment>
<evidence type="ECO:0000256" key="4">
    <source>
        <dbReference type="ARBA" id="ARBA00037623"/>
    </source>
</evidence>
<accession>A0A6I8NYG8</accession>
<dbReference type="Proteomes" id="UP000002279">
    <property type="component" value="Unplaced"/>
</dbReference>
<evidence type="ECO:0000256" key="5">
    <source>
        <dbReference type="ARBA" id="ARBA00040782"/>
    </source>
</evidence>
<evidence type="ECO:0000313" key="11">
    <source>
        <dbReference type="Proteomes" id="UP000002279"/>
    </source>
</evidence>
<dbReference type="Ensembl" id="ENSOANT00000054388.1">
    <property type="protein sequence ID" value="ENSOANP00000045907.1"/>
    <property type="gene ID" value="ENSOANG00000044487.1"/>
</dbReference>
<feature type="region of interest" description="Disordered" evidence="8">
    <location>
        <begin position="1"/>
        <end position="29"/>
    </location>
</feature>
<reference evidence="10" key="2">
    <citation type="submission" date="2025-09" db="UniProtKB">
        <authorList>
            <consortium name="Ensembl"/>
        </authorList>
    </citation>
    <scope>IDENTIFICATION</scope>
    <source>
        <strain evidence="10">Glennie</strain>
    </source>
</reference>
<feature type="domain" description="Glucagon / GIP / secretin / VIP family" evidence="9">
    <location>
        <begin position="30"/>
        <end position="52"/>
    </location>
</feature>
<feature type="compositionally biased region" description="Basic and acidic residues" evidence="8">
    <location>
        <begin position="65"/>
        <end position="93"/>
    </location>
</feature>
<feature type="compositionally biased region" description="Pro residues" evidence="8">
    <location>
        <begin position="127"/>
        <end position="136"/>
    </location>
</feature>
<dbReference type="InterPro" id="IPR000532">
    <property type="entry name" value="Glucagon_GIP_secretin_VIP"/>
</dbReference>
<evidence type="ECO:0000313" key="10">
    <source>
        <dbReference type="Ensembl" id="ENSOANP00000045907.1"/>
    </source>
</evidence>
<proteinExistence type="inferred from homology"/>
<evidence type="ECO:0000256" key="2">
    <source>
        <dbReference type="ARBA" id="ARBA00008369"/>
    </source>
</evidence>
<keyword evidence="3" id="KW-0964">Secreted</keyword>
<keyword evidence="11" id="KW-1185">Reference proteome</keyword>
<dbReference type="Pfam" id="PF00123">
    <property type="entry name" value="Hormone_2"/>
    <property type="match status" value="1"/>
</dbReference>
<comment type="similarity">
    <text evidence="2">Belongs to the glucagon family.</text>
</comment>
<evidence type="ECO:0000256" key="6">
    <source>
        <dbReference type="ARBA" id="ARBA00041953"/>
    </source>
</evidence>
<name>A0A6I8NYG8_ORNAN</name>
<evidence type="ECO:0000256" key="3">
    <source>
        <dbReference type="ARBA" id="ARBA00022525"/>
    </source>
</evidence>
<sequence length="136" mass="15072">SLIWKMGMKTGSGGRPPPSPHLSSSRVHRHADAIFTNSYRKVLGQISARKLLQRLGEGRPEEEEEAKREAWRSRRWDGIPPDGRRRAGLRDFPEAPLGARRWVGSPRGPCPEGRPDPRSLPSNGAPGPRPRPPPAP</sequence>
<evidence type="ECO:0000256" key="8">
    <source>
        <dbReference type="SAM" id="MobiDB-lite"/>
    </source>
</evidence>
<dbReference type="PANTHER" id="PTHR11213:SF6">
    <property type="entry name" value="SOMATOLIBERIN"/>
    <property type="match status" value="1"/>
</dbReference>
<dbReference type="PANTHER" id="PTHR11213">
    <property type="entry name" value="GLUCAGON-FAMILY NEUROPEPTIDE"/>
    <property type="match status" value="1"/>
</dbReference>
<dbReference type="SMART" id="SM00070">
    <property type="entry name" value="GLUCA"/>
    <property type="match status" value="1"/>
</dbReference>
<dbReference type="InterPro" id="IPR046963">
    <property type="entry name" value="VIP/GHRH-like"/>
</dbReference>
<evidence type="ECO:0000256" key="1">
    <source>
        <dbReference type="ARBA" id="ARBA00004613"/>
    </source>
</evidence>
<dbReference type="Bgee" id="ENSOANG00000044487">
    <property type="expression patterns" value="Expressed in liver and 3 other cell types or tissues"/>
</dbReference>
<dbReference type="GO" id="GO:0005184">
    <property type="term" value="F:neuropeptide hormone activity"/>
    <property type="evidence" value="ECO:0007669"/>
    <property type="project" value="InterPro"/>
</dbReference>
<dbReference type="AlphaFoldDB" id="A0A6I8NYG8"/>
<reference evidence="10" key="1">
    <citation type="submission" date="2025-08" db="UniProtKB">
        <authorList>
            <consortium name="Ensembl"/>
        </authorList>
    </citation>
    <scope>IDENTIFICATION</scope>
    <source>
        <strain evidence="10">Glennie</strain>
    </source>
</reference>
<dbReference type="GO" id="GO:0005576">
    <property type="term" value="C:extracellular region"/>
    <property type="evidence" value="ECO:0007669"/>
    <property type="project" value="UniProtKB-SubCell"/>
</dbReference>
<feature type="region of interest" description="Disordered" evidence="8">
    <location>
        <begin position="54"/>
        <end position="136"/>
    </location>
</feature>
<dbReference type="PROSITE" id="PS00260">
    <property type="entry name" value="GLUCAGON"/>
    <property type="match status" value="1"/>
</dbReference>
<protein>
    <recommendedName>
        <fullName evidence="5">Somatoliberin</fullName>
    </recommendedName>
    <alternativeName>
        <fullName evidence="7">Growth hormone-releasing factor</fullName>
    </alternativeName>
    <alternativeName>
        <fullName evidence="6">Growth hormone-releasing hormone</fullName>
    </alternativeName>
</protein>